<gene>
    <name evidence="2" type="ORF">HN018_24185</name>
</gene>
<sequence>MDMPLHDSMGSMIHLTLGRIELDWGKNSGFSDHSALFRPDDLTTIPYYYAGDSDDLECAHLPLIQRREDFSYRLITEMKEGYSAPLKVVARRLLLLGHTDAYCRQEFQWHAEDGYLHHDFTFDELKAILATADFSDAHLSPEKGSESLAEFLLTHVFPKYGPEAPQRLQISWPDGGEVDGLSAYTVIRLLADNPTAQELPITWQFVDVADGGWAPRAAFDAPLRQSSRFLIVTEGSSDVHILKHGLQLLYPDLADFFDFVDMKENYPFSGTGNLYNFVRGLISIKVQNNIVVIFDNDNEGVFNWERCARLRTPANMRIVKLPDLERFQSFRTVGPSGEHLGDINGKAAAIECYLDTGSEPQVRWTSYDQRRDSYQGAIVGKEGLQKAFLAQKSVDQTYDYSGLTAILAMLISECVFIAEAEAKALLDTERIDQIAGEGPETIEE</sequence>
<reference evidence="2 3" key="1">
    <citation type="journal article" date="2014" name="World J. Microbiol. Biotechnol.">
        <title>Biodiversity and physiological characteristics of Antarctic and Arctic lichens-associated bacteria.</title>
        <authorList>
            <person name="Lee Y.M."/>
            <person name="Kim E.H."/>
            <person name="Lee H.K."/>
            <person name="Hong S.G."/>
        </authorList>
    </citation>
    <scope>NUCLEOTIDE SEQUENCE [LARGE SCALE GENOMIC DNA]</scope>
    <source>
        <strain evidence="2 3">PAMC 26569</strain>
        <plasmid evidence="2">unnamed2</plasmid>
    </source>
</reference>
<dbReference type="AlphaFoldDB" id="A0A6M8HXQ9"/>
<feature type="domain" description="HEPN/Toprim N-terminal" evidence="1">
    <location>
        <begin position="9"/>
        <end position="122"/>
    </location>
</feature>
<evidence type="ECO:0000313" key="2">
    <source>
        <dbReference type="EMBL" id="QKE93313.1"/>
    </source>
</evidence>
<dbReference type="EMBL" id="CP053710">
    <property type="protein sequence ID" value="QKE93313.1"/>
    <property type="molecule type" value="Genomic_DNA"/>
</dbReference>
<dbReference type="Pfam" id="PF18871">
    <property type="entry name" value="HEPN_Toprim_N"/>
    <property type="match status" value="1"/>
</dbReference>
<evidence type="ECO:0000313" key="3">
    <source>
        <dbReference type="Proteomes" id="UP000500767"/>
    </source>
</evidence>
<accession>A0A6M8HXQ9</accession>
<geneLocation type="plasmid" evidence="2 3">
    <name>unnamed2</name>
</geneLocation>
<keyword evidence="2" id="KW-0614">Plasmid</keyword>
<name>A0A6M8HXQ9_9PROT</name>
<protein>
    <recommendedName>
        <fullName evidence="1">HEPN/Toprim N-terminal domain-containing protein</fullName>
    </recommendedName>
</protein>
<dbReference type="Proteomes" id="UP000500767">
    <property type="component" value="Plasmid unnamed2"/>
</dbReference>
<evidence type="ECO:0000259" key="1">
    <source>
        <dbReference type="Pfam" id="PF18871"/>
    </source>
</evidence>
<keyword evidence="3" id="KW-1185">Reference proteome</keyword>
<organism evidence="2 3">
    <name type="scientific">Lichenicola cladoniae</name>
    <dbReference type="NCBI Taxonomy" id="1484109"/>
    <lineage>
        <taxon>Bacteria</taxon>
        <taxon>Pseudomonadati</taxon>
        <taxon>Pseudomonadota</taxon>
        <taxon>Alphaproteobacteria</taxon>
        <taxon>Acetobacterales</taxon>
        <taxon>Acetobacteraceae</taxon>
        <taxon>Lichenicola</taxon>
    </lineage>
</organism>
<dbReference type="InterPro" id="IPR041487">
    <property type="entry name" value="HEPN/Toprim-NTD1"/>
</dbReference>
<proteinExistence type="predicted"/>
<dbReference type="KEGG" id="lck:HN018_24185"/>